<dbReference type="Proteomes" id="UP001234297">
    <property type="component" value="Chromosome 8"/>
</dbReference>
<comment type="caution">
    <text evidence="1">The sequence shown here is derived from an EMBL/GenBank/DDBJ whole genome shotgun (WGS) entry which is preliminary data.</text>
</comment>
<gene>
    <name evidence="1" type="ORF">MRB53_026751</name>
</gene>
<proteinExistence type="predicted"/>
<sequence>MLKALGICPTCTVEEWAFGNIALDEEPEKTREEACGGSGGVGDGSGEKSEAEGISHMFREEGEQRLGFGILDNGNGLELRYLRELSLGGMLAPEIGKLSNLRALVLYKNNFSGDIPKEVAEPTMLELLDLRGNNLTGTIPIEIGHMLSLKYLLLCENKFQESIPTEFGKLTMSFKLQCDQDLSSNEATEIDCINS</sequence>
<organism evidence="1 2">
    <name type="scientific">Persea americana</name>
    <name type="common">Avocado</name>
    <dbReference type="NCBI Taxonomy" id="3435"/>
    <lineage>
        <taxon>Eukaryota</taxon>
        <taxon>Viridiplantae</taxon>
        <taxon>Streptophyta</taxon>
        <taxon>Embryophyta</taxon>
        <taxon>Tracheophyta</taxon>
        <taxon>Spermatophyta</taxon>
        <taxon>Magnoliopsida</taxon>
        <taxon>Magnoliidae</taxon>
        <taxon>Laurales</taxon>
        <taxon>Lauraceae</taxon>
        <taxon>Persea</taxon>
    </lineage>
</organism>
<name>A0ACC2LJ92_PERAE</name>
<evidence type="ECO:0000313" key="2">
    <source>
        <dbReference type="Proteomes" id="UP001234297"/>
    </source>
</evidence>
<keyword evidence="2" id="KW-1185">Reference proteome</keyword>
<reference evidence="1 2" key="1">
    <citation type="journal article" date="2022" name="Hortic Res">
        <title>A haplotype resolved chromosomal level avocado genome allows analysis of novel avocado genes.</title>
        <authorList>
            <person name="Nath O."/>
            <person name="Fletcher S.J."/>
            <person name="Hayward A."/>
            <person name="Shaw L.M."/>
            <person name="Masouleh A.K."/>
            <person name="Furtado A."/>
            <person name="Henry R.J."/>
            <person name="Mitter N."/>
        </authorList>
    </citation>
    <scope>NUCLEOTIDE SEQUENCE [LARGE SCALE GENOMIC DNA]</scope>
    <source>
        <strain evidence="2">cv. Hass</strain>
    </source>
</reference>
<accession>A0ACC2LJ92</accession>
<dbReference type="EMBL" id="CM056816">
    <property type="protein sequence ID" value="KAJ8633415.1"/>
    <property type="molecule type" value="Genomic_DNA"/>
</dbReference>
<protein>
    <submittedName>
        <fullName evidence="1">Uncharacterized protein</fullName>
    </submittedName>
</protein>
<evidence type="ECO:0000313" key="1">
    <source>
        <dbReference type="EMBL" id="KAJ8633415.1"/>
    </source>
</evidence>